<dbReference type="SUPFAM" id="SSF55048">
    <property type="entry name" value="Probable ACP-binding domain of malonyl-CoA ACP transacylase"/>
    <property type="match status" value="1"/>
</dbReference>
<dbReference type="PANTHER" id="PTHR43775">
    <property type="entry name" value="FATTY ACID SYNTHASE"/>
    <property type="match status" value="1"/>
</dbReference>
<dbReference type="InterPro" id="IPR001227">
    <property type="entry name" value="Ac_transferase_dom_sf"/>
</dbReference>
<dbReference type="Gene3D" id="3.40.50.150">
    <property type="entry name" value="Vaccinia Virus protein VP39"/>
    <property type="match status" value="1"/>
</dbReference>
<dbReference type="InterPro" id="IPR014030">
    <property type="entry name" value="Ketoacyl_synth_N"/>
</dbReference>
<evidence type="ECO:0000256" key="3">
    <source>
        <dbReference type="ARBA" id="ARBA00022553"/>
    </source>
</evidence>
<dbReference type="InterPro" id="IPR014031">
    <property type="entry name" value="Ketoacyl_synth_C"/>
</dbReference>
<feature type="region of interest" description="C-terminal hotdog fold" evidence="7">
    <location>
        <begin position="1433"/>
        <end position="1605"/>
    </location>
</feature>
<dbReference type="InterPro" id="IPR013217">
    <property type="entry name" value="Methyltransf_12"/>
</dbReference>
<evidence type="ECO:0000259" key="10">
    <source>
        <dbReference type="PROSITE" id="PS52004"/>
    </source>
</evidence>
<feature type="domain" description="Carrier" evidence="9">
    <location>
        <begin position="1667"/>
        <end position="1741"/>
    </location>
</feature>
<evidence type="ECO:0000313" key="13">
    <source>
        <dbReference type="Proteomes" id="UP001321749"/>
    </source>
</evidence>
<organism evidence="12 13">
    <name type="scientific">Cladorrhinum samala</name>
    <dbReference type="NCBI Taxonomy" id="585594"/>
    <lineage>
        <taxon>Eukaryota</taxon>
        <taxon>Fungi</taxon>
        <taxon>Dikarya</taxon>
        <taxon>Ascomycota</taxon>
        <taxon>Pezizomycotina</taxon>
        <taxon>Sordariomycetes</taxon>
        <taxon>Sordariomycetidae</taxon>
        <taxon>Sordariales</taxon>
        <taxon>Podosporaceae</taxon>
        <taxon>Cladorrhinum</taxon>
    </lineage>
</organism>
<dbReference type="Gene3D" id="3.40.366.10">
    <property type="entry name" value="Malonyl-Coenzyme A Acyl Carrier Protein, domain 2"/>
    <property type="match status" value="2"/>
</dbReference>
<dbReference type="GO" id="GO:0008168">
    <property type="term" value="F:methyltransferase activity"/>
    <property type="evidence" value="ECO:0007669"/>
    <property type="project" value="UniProtKB-KW"/>
</dbReference>
<dbReference type="InterPro" id="IPR036736">
    <property type="entry name" value="ACP-like_sf"/>
</dbReference>
<reference evidence="12" key="1">
    <citation type="journal article" date="2023" name="Mol. Phylogenet. Evol.">
        <title>Genome-scale phylogeny and comparative genomics of the fungal order Sordariales.</title>
        <authorList>
            <person name="Hensen N."/>
            <person name="Bonometti L."/>
            <person name="Westerberg I."/>
            <person name="Brannstrom I.O."/>
            <person name="Guillou S."/>
            <person name="Cros-Aarteil S."/>
            <person name="Calhoun S."/>
            <person name="Haridas S."/>
            <person name="Kuo A."/>
            <person name="Mondo S."/>
            <person name="Pangilinan J."/>
            <person name="Riley R."/>
            <person name="LaButti K."/>
            <person name="Andreopoulos B."/>
            <person name="Lipzen A."/>
            <person name="Chen C."/>
            <person name="Yan M."/>
            <person name="Daum C."/>
            <person name="Ng V."/>
            <person name="Clum A."/>
            <person name="Steindorff A."/>
            <person name="Ohm R.A."/>
            <person name="Martin F."/>
            <person name="Silar P."/>
            <person name="Natvig D.O."/>
            <person name="Lalanne C."/>
            <person name="Gautier V."/>
            <person name="Ament-Velasquez S.L."/>
            <person name="Kruys A."/>
            <person name="Hutchinson M.I."/>
            <person name="Powell A.J."/>
            <person name="Barry K."/>
            <person name="Miller A.N."/>
            <person name="Grigoriev I.V."/>
            <person name="Debuchy R."/>
            <person name="Gladieux P."/>
            <person name="Hiltunen Thoren M."/>
            <person name="Johannesson H."/>
        </authorList>
    </citation>
    <scope>NUCLEOTIDE SEQUENCE</scope>
    <source>
        <strain evidence="12">PSN324</strain>
    </source>
</reference>
<feature type="compositionally biased region" description="Polar residues" evidence="8">
    <location>
        <begin position="1618"/>
        <end position="1628"/>
    </location>
</feature>
<feature type="domain" description="Ketosynthase family 3 (KS3)" evidence="10">
    <location>
        <begin position="378"/>
        <end position="795"/>
    </location>
</feature>
<feature type="domain" description="PKS/mFAS DH" evidence="11">
    <location>
        <begin position="1276"/>
        <end position="1605"/>
    </location>
</feature>
<dbReference type="InterPro" id="IPR009081">
    <property type="entry name" value="PP-bd_ACP"/>
</dbReference>
<dbReference type="InterPro" id="IPR029063">
    <property type="entry name" value="SAM-dependent_MTases_sf"/>
</dbReference>
<dbReference type="SMART" id="SM00827">
    <property type="entry name" value="PKS_AT"/>
    <property type="match status" value="1"/>
</dbReference>
<feature type="region of interest" description="Disordered" evidence="8">
    <location>
        <begin position="1609"/>
        <end position="1628"/>
    </location>
</feature>
<dbReference type="GO" id="GO:0032259">
    <property type="term" value="P:methylation"/>
    <property type="evidence" value="ECO:0007669"/>
    <property type="project" value="UniProtKB-KW"/>
</dbReference>
<dbReference type="InterPro" id="IPR016035">
    <property type="entry name" value="Acyl_Trfase/lysoPLipase"/>
</dbReference>
<dbReference type="Pfam" id="PF00550">
    <property type="entry name" value="PP-binding"/>
    <property type="match status" value="1"/>
</dbReference>
<evidence type="ECO:0000256" key="4">
    <source>
        <dbReference type="ARBA" id="ARBA00022603"/>
    </source>
</evidence>
<feature type="compositionally biased region" description="Low complexity" evidence="8">
    <location>
        <begin position="1752"/>
        <end position="1789"/>
    </location>
</feature>
<dbReference type="PROSITE" id="PS52019">
    <property type="entry name" value="PKS_MFAS_DH"/>
    <property type="match status" value="1"/>
</dbReference>
<name>A0AAV9HIP7_9PEZI</name>
<dbReference type="Pfam" id="PF18558">
    <property type="entry name" value="HTH_51"/>
    <property type="match status" value="1"/>
</dbReference>
<dbReference type="SUPFAM" id="SSF47336">
    <property type="entry name" value="ACP-like"/>
    <property type="match status" value="1"/>
</dbReference>
<dbReference type="InterPro" id="IPR029058">
    <property type="entry name" value="AB_hydrolase_fold"/>
</dbReference>
<dbReference type="Pfam" id="PF00109">
    <property type="entry name" value="ketoacyl-synt"/>
    <property type="match status" value="1"/>
</dbReference>
<dbReference type="SMART" id="SM00825">
    <property type="entry name" value="PKS_KS"/>
    <property type="match status" value="1"/>
</dbReference>
<dbReference type="CDD" id="cd00833">
    <property type="entry name" value="PKS"/>
    <property type="match status" value="1"/>
</dbReference>
<keyword evidence="5" id="KW-0808">Transferase</keyword>
<dbReference type="Gene3D" id="3.40.50.1820">
    <property type="entry name" value="alpha/beta hydrolase"/>
    <property type="match status" value="1"/>
</dbReference>
<dbReference type="InterPro" id="IPR016039">
    <property type="entry name" value="Thiolase-like"/>
</dbReference>
<dbReference type="PANTHER" id="PTHR43775:SF21">
    <property type="entry name" value="NON-REDUCING POLYKETIDE SYNTHASE AUSA-RELATED"/>
    <property type="match status" value="1"/>
</dbReference>
<dbReference type="InterPro" id="IPR020841">
    <property type="entry name" value="PKS_Beta-ketoAc_synthase_dom"/>
</dbReference>
<dbReference type="InterPro" id="IPR032088">
    <property type="entry name" value="SAT"/>
</dbReference>
<accession>A0AAV9HIP7</accession>
<evidence type="ECO:0000256" key="2">
    <source>
        <dbReference type="ARBA" id="ARBA00022450"/>
    </source>
</evidence>
<evidence type="ECO:0000256" key="8">
    <source>
        <dbReference type="SAM" id="MobiDB-lite"/>
    </source>
</evidence>
<dbReference type="InterPro" id="IPR041068">
    <property type="entry name" value="HTH_51"/>
</dbReference>
<feature type="region of interest" description="Disordered" evidence="8">
    <location>
        <begin position="1747"/>
        <end position="1805"/>
    </location>
</feature>
<dbReference type="Gene3D" id="1.10.1200.10">
    <property type="entry name" value="ACP-like"/>
    <property type="match status" value="1"/>
</dbReference>
<dbReference type="GO" id="GO:0004312">
    <property type="term" value="F:fatty acid synthase activity"/>
    <property type="evidence" value="ECO:0007669"/>
    <property type="project" value="TreeGrafter"/>
</dbReference>
<dbReference type="Pfam" id="PF00698">
    <property type="entry name" value="Acyl_transf_1"/>
    <property type="match status" value="1"/>
</dbReference>
<dbReference type="InterPro" id="IPR006162">
    <property type="entry name" value="Ppantetheine_attach_site"/>
</dbReference>
<dbReference type="InterPro" id="IPR014043">
    <property type="entry name" value="Acyl_transferase_dom"/>
</dbReference>
<sequence length="2543" mass="276904">MTPLPSLIAFGPLSPSLDQLGQVRNELGRRTILFKPLIKAFLNLDLIWKQLLDKDPLLGGIDGQTASVQLAAWIVGPTQGAAPAGNIAALPITVATQIVQYLRFLEDLSGQSESHQDVLSSVSASGGGIQGFCAGLLPALAVASAKSDEEIVELAAKSITLAFCIGAYVDLDQATGQKCTSLAVRWKEGTKLEHLEEILQSHPGSYVAVIRDVRDATITAPTVAAEALQKELARSGITWIDTGLEGRYHAGSVHRNSVGKILSVCGSRELDPRFAQQNLVRSNAGRSEVIGSGRLGAVEEALACILSSQANWFQTISAAASALNTNSNPPPSETSILAIGTDPGIVPQSISRALAIPIVKIKTIRAEAGNEDDAAYPEHAIAVIGMGCKFPGADSVDEFWDLLAGGKSMLDRIPNERFDRDAKFPRSPKTNLPFWGNFVRDIEAFDHKFFKKSAREAASMDPQQRLLLQVAYQALESSGYFSDPSNPRDIGCYLGACSTDYDGNVGSHPPTAYSTTGTLRAFLSGRLSHYFGWSGPSLVFDTACSSSAVAIHTACTALQAGECSQAVAGGVTLITSPYLYENLAAAHFLSPTGATKPFDAAADGYCRGEGVGLVVLKRLADARRDGDNILGVIAGSAVNQNANCVSITVPHSTSQSSLYSRVAKQAGINPHHLTFVEAHGTGTPVGDPIEMESIRQVFGGPKRASPLFVSSVKGNIGHLEGASGVAALIKALLEMEYRTATLQASYRAINPSIPPLGPDNIIIPTSNQPITAPFITACINNYGAAGSNAALIVLERPKERKTGGPHSHSSSKLPVQIAAASATSVVRYSQQLLSMLDTKEISPEDLAFNLARQQNQDLSHMLTFSASNDSREIRAHLEKALEGGDDIKQRPQELPVVLCFGGQVGQQVGLSKRLWQESVLFRFHLDACDKVVRGLGYSSIYPDIFSTQPIADVVTLQAAIFATQYAAAKSWSDSGLRVDGIVGHSLGQFAALCVAGVLSLHDGLKLVAGRASLMQTHWGSEPGTMIAIQADESSAKSLTDSITAANSEAQFEVACYNGPTSQVIVSSRHSADLLEAELKARGVRHKRLNVTHGFHSKFTDPLILHLEELASTLTLHKAKIHIETCTDKESWGQQPTPQLIAAHTRDPVFFSQAVQRLQDRLGPSTFLEAGSDSSIVSMARQALAKSHHQNNFIPVELNKEASLDKLADLHVTLWNYGHKLRYWNFGRPHTRQVLRLPPYQFEPTKHWLELQVALPEPHPQVSVSEAPAPQIRARPPPVLLKFREARPSDNPQNFVFDIDPESDEYRTLIQGCMTHGRAGSTASFFIELAARAAKQMINLCDRDENQVISIVDLSVRSISLDTPNMVLELQLQDENAWSFTVTTELSQEIHASGLLHLQPSGSSALQAELGRYRRLTGDPKQFASLVENSDESLSLRGPSMVYKLGFQTTGIEYADYYRNVATVSATATKGPGDEVRLVGRVICPKRVPVALLEKGSATHPLVIDSFFQVASLHANTLHAQNSGAQSFAISNVERIQFSTNFQLNPDLAGDIAQTWDVLGHAASPTDNLQTAELIYDLFVFDATTGKLVLLLLGTRMVGSANAAATTWSRPTLGAPSQERYSQIPSTAKTTAPEMQLDHIAQVHPTTKPAQKPQRSTAAEPAKLDNKAAIFEDVCVILENIAEIPRSDVRGNLSFEDIGIDSLLMIEVISDISTFYKTELPVEDLEQLTDFDSLVRYLDNRGCRGTAAGITEPSSGHESFSDSSSAASETSTTKTTPSPTPPHTSSGTKPITEWPTPSSSHDPNSLPAAQEVFDQMRQDLDKHTQDTGFAKFWDRVYPSQAALVDAYILEAFHNLGCNLGHLKPGQQVPSLVGVLPKHGRLIAQLHKILADSGLIERTGASEVYVRTTKTIDLTPSVSLYEQMLQDFPEHKSETELLNVTGSIMADCLTGKVDPLQLLFVNRTNRAIMADVYEKAPMCQGTTRLLSEFLAQTFLTTSEKGSSDRVFRIIEVGAGTGGTAKYLVNHLVKHNIRFEYTFTDISSSLVNQAKKTFFAGRNNINFLTLDCDKMAPADLHGKFDVVVATNCIHATKNAKATASNMVPLLKKDGVFCLVEFTRGLYWFDLVYGFFEGWFAFDDGRQHALADQWFWDRNLKEAGFQHVSWTEGTTEEARTMRVICGFPAAAQKFNYIPLPRGVNKRAGLPYEVFTFKRVGNLELKADVYYPKTPDEPGTKRPVALMIHGGGHLLFSRQDIPMKHARVLLQRGFLPVSVDYRLCPETTLFEGPMTDCRDALQWVRNVLPTLQLAWPNAQVDSSKVLALGWSSGGQLAMSTGYTAEPFGIKPPDVILPFYSPSDLEAEFWDRPAFPAAAEEPPQDIWGELDCVLEEPILEYTPMSNKRATALSLTLKDDRARLILHMNWKGQSVPVLVAGLPHKSKANPSVDYKNLPKPPVAKIRECSPFFHIEQGTYRVPTFMVHGNADDWIPYAMTERTIATLKEKGVKCGILIPDQCGHAFDLFPGEDKLGVGWKAIEEAYDFACRELGM</sequence>
<evidence type="ECO:0008006" key="14">
    <source>
        <dbReference type="Google" id="ProtNLM"/>
    </source>
</evidence>
<evidence type="ECO:0000259" key="11">
    <source>
        <dbReference type="PROSITE" id="PS52019"/>
    </source>
</evidence>
<keyword evidence="2" id="KW-0596">Phosphopantetheine</keyword>
<dbReference type="SUPFAM" id="SSF52151">
    <property type="entry name" value="FabD/lysophospholipase-like"/>
    <property type="match status" value="1"/>
</dbReference>
<dbReference type="InterPro" id="IPR018247">
    <property type="entry name" value="EF_Hand_1_Ca_BS"/>
</dbReference>
<dbReference type="Pfam" id="PF02801">
    <property type="entry name" value="Ketoacyl-synt_C"/>
    <property type="match status" value="1"/>
</dbReference>
<comment type="pathway">
    <text evidence="1">Secondary metabolite biosynthesis; terpenoid biosynthesis.</text>
</comment>
<keyword evidence="3" id="KW-0597">Phosphoprotein</keyword>
<dbReference type="SUPFAM" id="SSF53335">
    <property type="entry name" value="S-adenosyl-L-methionine-dependent methyltransferases"/>
    <property type="match status" value="1"/>
</dbReference>
<dbReference type="InterPro" id="IPR050091">
    <property type="entry name" value="PKS_NRPS_Biosynth_Enz"/>
</dbReference>
<evidence type="ECO:0000313" key="12">
    <source>
        <dbReference type="EMBL" id="KAK4459523.1"/>
    </source>
</evidence>
<dbReference type="SUPFAM" id="SSF53901">
    <property type="entry name" value="Thiolase-like"/>
    <property type="match status" value="1"/>
</dbReference>
<dbReference type="GO" id="GO:0044550">
    <property type="term" value="P:secondary metabolite biosynthetic process"/>
    <property type="evidence" value="ECO:0007669"/>
    <property type="project" value="TreeGrafter"/>
</dbReference>
<reference evidence="12" key="2">
    <citation type="submission" date="2023-06" db="EMBL/GenBank/DDBJ databases">
        <authorList>
            <consortium name="Lawrence Berkeley National Laboratory"/>
            <person name="Mondo S.J."/>
            <person name="Hensen N."/>
            <person name="Bonometti L."/>
            <person name="Westerberg I."/>
            <person name="Brannstrom I.O."/>
            <person name="Guillou S."/>
            <person name="Cros-Aarteil S."/>
            <person name="Calhoun S."/>
            <person name="Haridas S."/>
            <person name="Kuo A."/>
            <person name="Pangilinan J."/>
            <person name="Riley R."/>
            <person name="Labutti K."/>
            <person name="Andreopoulos B."/>
            <person name="Lipzen A."/>
            <person name="Chen C."/>
            <person name="Yanf M."/>
            <person name="Daum C."/>
            <person name="Ng V."/>
            <person name="Clum A."/>
            <person name="Steindorff A."/>
            <person name="Ohm R."/>
            <person name="Martin F."/>
            <person name="Silar P."/>
            <person name="Natvig D."/>
            <person name="Lalanne C."/>
            <person name="Gautier V."/>
            <person name="Ament-Velasquez S.L."/>
            <person name="Kruys A."/>
            <person name="Hutchinson M.I."/>
            <person name="Powell A.J."/>
            <person name="Barry K."/>
            <person name="Miller A.N."/>
            <person name="Grigoriev I.V."/>
            <person name="Debuchy R."/>
            <person name="Gladieux P."/>
            <person name="Thoren M.H."/>
            <person name="Johannesson H."/>
        </authorList>
    </citation>
    <scope>NUCLEOTIDE SEQUENCE</scope>
    <source>
        <strain evidence="12">PSN324</strain>
    </source>
</reference>
<dbReference type="CDD" id="cd02440">
    <property type="entry name" value="AdoMet_MTases"/>
    <property type="match status" value="1"/>
</dbReference>
<dbReference type="PROSITE" id="PS50075">
    <property type="entry name" value="CARRIER"/>
    <property type="match status" value="1"/>
</dbReference>
<dbReference type="PROSITE" id="PS00606">
    <property type="entry name" value="KS3_1"/>
    <property type="match status" value="1"/>
</dbReference>
<dbReference type="InterPro" id="IPR018201">
    <property type="entry name" value="Ketoacyl_synth_AS"/>
</dbReference>
<dbReference type="SUPFAM" id="SSF53474">
    <property type="entry name" value="alpha/beta-Hydrolases"/>
    <property type="match status" value="1"/>
</dbReference>
<evidence type="ECO:0000256" key="6">
    <source>
        <dbReference type="ARBA" id="ARBA00023268"/>
    </source>
</evidence>
<dbReference type="Pfam" id="PF20434">
    <property type="entry name" value="BD-FAE"/>
    <property type="match status" value="1"/>
</dbReference>
<gene>
    <name evidence="12" type="ORF">QBC42DRAFT_311387</name>
</gene>
<protein>
    <recommendedName>
        <fullName evidence="14">Polyketide synthase</fullName>
    </recommendedName>
</protein>
<keyword evidence="6" id="KW-0511">Multifunctional enzyme</keyword>
<dbReference type="Proteomes" id="UP001321749">
    <property type="component" value="Unassembled WGS sequence"/>
</dbReference>
<evidence type="ECO:0000256" key="5">
    <source>
        <dbReference type="ARBA" id="ARBA00022679"/>
    </source>
</evidence>
<dbReference type="InterPro" id="IPR049900">
    <property type="entry name" value="PKS_mFAS_DH"/>
</dbReference>
<dbReference type="Pfam" id="PF16073">
    <property type="entry name" value="SAT"/>
    <property type="match status" value="1"/>
</dbReference>
<dbReference type="InterPro" id="IPR016036">
    <property type="entry name" value="Malonyl_transacylase_ACP-bd"/>
</dbReference>
<feature type="region of interest" description="N-terminal hotdog fold" evidence="7">
    <location>
        <begin position="1276"/>
        <end position="1402"/>
    </location>
</feature>
<evidence type="ECO:0000256" key="7">
    <source>
        <dbReference type="PROSITE-ProRule" id="PRU01363"/>
    </source>
</evidence>
<dbReference type="Gene3D" id="3.40.47.10">
    <property type="match status" value="1"/>
</dbReference>
<evidence type="ECO:0000259" key="9">
    <source>
        <dbReference type="PROSITE" id="PS50075"/>
    </source>
</evidence>
<comment type="caution">
    <text evidence="12">The sequence shown here is derived from an EMBL/GenBank/DDBJ whole genome shotgun (WGS) entry which is preliminary data.</text>
</comment>
<dbReference type="PROSITE" id="PS00012">
    <property type="entry name" value="PHOSPHOPANTETHEINE"/>
    <property type="match status" value="1"/>
</dbReference>
<dbReference type="EMBL" id="MU865034">
    <property type="protein sequence ID" value="KAK4459523.1"/>
    <property type="molecule type" value="Genomic_DNA"/>
</dbReference>
<dbReference type="GO" id="GO:0004315">
    <property type="term" value="F:3-oxoacyl-[acyl-carrier-protein] synthase activity"/>
    <property type="evidence" value="ECO:0007669"/>
    <property type="project" value="InterPro"/>
</dbReference>
<dbReference type="Pfam" id="PF08242">
    <property type="entry name" value="Methyltransf_12"/>
    <property type="match status" value="1"/>
</dbReference>
<dbReference type="GO" id="GO:0006633">
    <property type="term" value="P:fatty acid biosynthetic process"/>
    <property type="evidence" value="ECO:0007669"/>
    <property type="project" value="InterPro"/>
</dbReference>
<evidence type="ECO:0000256" key="1">
    <source>
        <dbReference type="ARBA" id="ARBA00004721"/>
    </source>
</evidence>
<dbReference type="PROSITE" id="PS00018">
    <property type="entry name" value="EF_HAND_1"/>
    <property type="match status" value="1"/>
</dbReference>
<keyword evidence="13" id="KW-1185">Reference proteome</keyword>
<dbReference type="InterPro" id="IPR042104">
    <property type="entry name" value="PKS_dehydratase_sf"/>
</dbReference>
<proteinExistence type="predicted"/>
<keyword evidence="4" id="KW-0489">Methyltransferase</keyword>
<dbReference type="InterPro" id="IPR049492">
    <property type="entry name" value="BD-FAE-like_dom"/>
</dbReference>
<dbReference type="PROSITE" id="PS52004">
    <property type="entry name" value="KS3_2"/>
    <property type="match status" value="1"/>
</dbReference>
<comment type="caution">
    <text evidence="7">Lacks conserved residue(s) required for the propagation of feature annotation.</text>
</comment>
<dbReference type="Gene3D" id="3.10.129.110">
    <property type="entry name" value="Polyketide synthase dehydratase"/>
    <property type="match status" value="1"/>
</dbReference>
<dbReference type="Gene3D" id="3.30.70.3290">
    <property type="match status" value="1"/>
</dbReference>